<dbReference type="EMBL" id="MDTQ01000001">
    <property type="protein sequence ID" value="ODC05241.1"/>
    <property type="molecule type" value="Genomic_DNA"/>
</dbReference>
<evidence type="ECO:0000256" key="5">
    <source>
        <dbReference type="ARBA" id="ARBA00023015"/>
    </source>
</evidence>
<dbReference type="SMART" id="SM00448">
    <property type="entry name" value="REC"/>
    <property type="match status" value="1"/>
</dbReference>
<protein>
    <recommendedName>
        <fullName evidence="9">Transcriptional regulatory protein</fullName>
    </recommendedName>
</protein>
<gene>
    <name evidence="12" type="ORF">BFW38_06240</name>
</gene>
<keyword evidence="4 9" id="KW-0902">Two-component regulatory system</keyword>
<dbReference type="InterPro" id="IPR051271">
    <property type="entry name" value="2C-system_Tx_regulators"/>
</dbReference>
<feature type="domain" description="Response regulatory" evidence="11">
    <location>
        <begin position="6"/>
        <end position="122"/>
    </location>
</feature>
<organism evidence="12 13">
    <name type="scientific">Terasakiispira papahanaumokuakeensis</name>
    <dbReference type="NCBI Taxonomy" id="197479"/>
    <lineage>
        <taxon>Bacteria</taxon>
        <taxon>Pseudomonadati</taxon>
        <taxon>Pseudomonadota</taxon>
        <taxon>Gammaproteobacteria</taxon>
        <taxon>Oceanospirillales</taxon>
        <taxon>Terasakiispira</taxon>
    </lineage>
</organism>
<dbReference type="Proteomes" id="UP000094291">
    <property type="component" value="Unassembled WGS sequence"/>
</dbReference>
<dbReference type="InterPro" id="IPR024187">
    <property type="entry name" value="Sig_transdc_resp-reg_cit/mal"/>
</dbReference>
<dbReference type="GO" id="GO:0000156">
    <property type="term" value="F:phosphorelay response regulator activity"/>
    <property type="evidence" value="ECO:0007669"/>
    <property type="project" value="TreeGrafter"/>
</dbReference>
<proteinExistence type="predicted"/>
<dbReference type="GO" id="GO:0005737">
    <property type="term" value="C:cytoplasm"/>
    <property type="evidence" value="ECO:0007669"/>
    <property type="project" value="UniProtKB-SubCell"/>
</dbReference>
<comment type="subcellular location">
    <subcellularLocation>
        <location evidence="1 9">Cytoplasm</location>
    </subcellularLocation>
</comment>
<dbReference type="GO" id="GO:0003700">
    <property type="term" value="F:DNA-binding transcription factor activity"/>
    <property type="evidence" value="ECO:0007669"/>
    <property type="project" value="InterPro"/>
</dbReference>
<dbReference type="STRING" id="197479.BFW38_06240"/>
<comment type="caution">
    <text evidence="12">The sequence shown here is derived from an EMBL/GenBank/DDBJ whole genome shotgun (WGS) entry which is preliminary data.</text>
</comment>
<evidence type="ECO:0000259" key="11">
    <source>
        <dbReference type="PROSITE" id="PS50110"/>
    </source>
</evidence>
<evidence type="ECO:0000313" key="12">
    <source>
        <dbReference type="EMBL" id="ODC05241.1"/>
    </source>
</evidence>
<dbReference type="SUPFAM" id="SSF52172">
    <property type="entry name" value="CheY-like"/>
    <property type="match status" value="1"/>
</dbReference>
<dbReference type="PROSITE" id="PS50110">
    <property type="entry name" value="RESPONSE_REGULATORY"/>
    <property type="match status" value="1"/>
</dbReference>
<dbReference type="PANTHER" id="PTHR45526:SF1">
    <property type="entry name" value="TRANSCRIPTIONAL REGULATORY PROTEIN DCUR-RELATED"/>
    <property type="match status" value="1"/>
</dbReference>
<keyword evidence="3 10" id="KW-0597">Phosphoprotein</keyword>
<sequence length="243" mass="27640">MSTDMRVMIVEDDPMVMKLNVEYLARVEAMTLVARCSDLTTARVVVEREPVDIVLLDVYLGARNGLELVRLLRERDDVPEVILITAASESETVREARRLGVTDYLVKPFEFKRFREALLNAQRQRVTLRQARESFDQSTLDTVFRASKTEVGRPFGLPKGLTHPSLVQVIDAINRVNGSTFSTEDIARMTGMSRVSVRKYLKYMVEKHVLSETFAYGQIGRPSFTYTCLDLDGLECLRDPVDL</sequence>
<keyword evidence="6 9" id="KW-0238">DNA-binding</keyword>
<dbReference type="AlphaFoldDB" id="A0A1E2VE38"/>
<reference evidence="12 13" key="1">
    <citation type="submission" date="2016-08" db="EMBL/GenBank/DDBJ databases">
        <authorList>
            <person name="Seilhamer J.J."/>
        </authorList>
    </citation>
    <scope>NUCLEOTIDE SEQUENCE [LARGE SCALE GENOMIC DNA]</scope>
    <source>
        <strain evidence="12 13">PH27A</strain>
    </source>
</reference>
<keyword evidence="8 9" id="KW-0804">Transcription</keyword>
<evidence type="ECO:0000256" key="3">
    <source>
        <dbReference type="ARBA" id="ARBA00022553"/>
    </source>
</evidence>
<evidence type="ECO:0000256" key="2">
    <source>
        <dbReference type="ARBA" id="ARBA00022490"/>
    </source>
</evidence>
<keyword evidence="2 9" id="KW-0963">Cytoplasm</keyword>
<keyword evidence="13" id="KW-1185">Reference proteome</keyword>
<evidence type="ECO:0000256" key="9">
    <source>
        <dbReference type="PIRNR" id="PIRNR006171"/>
    </source>
</evidence>
<dbReference type="InterPro" id="IPR011006">
    <property type="entry name" value="CheY-like_superfamily"/>
</dbReference>
<dbReference type="OrthoDB" id="9802426at2"/>
<evidence type="ECO:0000256" key="7">
    <source>
        <dbReference type="ARBA" id="ARBA00023159"/>
    </source>
</evidence>
<evidence type="ECO:0000313" key="13">
    <source>
        <dbReference type="Proteomes" id="UP000094291"/>
    </source>
</evidence>
<name>A0A1E2VE38_9GAMM</name>
<evidence type="ECO:0000256" key="1">
    <source>
        <dbReference type="ARBA" id="ARBA00004496"/>
    </source>
</evidence>
<evidence type="ECO:0000256" key="10">
    <source>
        <dbReference type="PROSITE-ProRule" id="PRU00169"/>
    </source>
</evidence>
<dbReference type="Gene3D" id="3.40.50.2300">
    <property type="match status" value="1"/>
</dbReference>
<dbReference type="PANTHER" id="PTHR45526">
    <property type="entry name" value="TRANSCRIPTIONAL REGULATORY PROTEIN DPIA"/>
    <property type="match status" value="1"/>
</dbReference>
<keyword evidence="5 9" id="KW-0805">Transcription regulation</keyword>
<dbReference type="PIRSF" id="PIRSF006171">
    <property type="entry name" value="RR_citrat_malat"/>
    <property type="match status" value="1"/>
</dbReference>
<evidence type="ECO:0000256" key="8">
    <source>
        <dbReference type="ARBA" id="ARBA00023163"/>
    </source>
</evidence>
<keyword evidence="7 9" id="KW-0010">Activator</keyword>
<dbReference type="GO" id="GO:0003677">
    <property type="term" value="F:DNA binding"/>
    <property type="evidence" value="ECO:0007669"/>
    <property type="project" value="UniProtKB-KW"/>
</dbReference>
<evidence type="ECO:0000256" key="6">
    <source>
        <dbReference type="ARBA" id="ARBA00023125"/>
    </source>
</evidence>
<evidence type="ECO:0000256" key="4">
    <source>
        <dbReference type="ARBA" id="ARBA00023012"/>
    </source>
</evidence>
<feature type="modified residue" description="4-aspartylphosphate" evidence="10">
    <location>
        <position position="57"/>
    </location>
</feature>
<dbReference type="InterPro" id="IPR001789">
    <property type="entry name" value="Sig_transdc_resp-reg_receiver"/>
</dbReference>
<accession>A0A1E2VE38</accession>
<dbReference type="Pfam" id="PF00072">
    <property type="entry name" value="Response_reg"/>
    <property type="match status" value="1"/>
</dbReference>